<dbReference type="STRING" id="441112.SAMN04488094_105252"/>
<dbReference type="Pfam" id="PF08379">
    <property type="entry name" value="Bact_transglu_N"/>
    <property type="match status" value="1"/>
</dbReference>
<organism evidence="2 3">
    <name type="scientific">Tropicimonas isoalkanivorans</name>
    <dbReference type="NCBI Taxonomy" id="441112"/>
    <lineage>
        <taxon>Bacteria</taxon>
        <taxon>Pseudomonadati</taxon>
        <taxon>Pseudomonadota</taxon>
        <taxon>Alphaproteobacteria</taxon>
        <taxon>Rhodobacterales</taxon>
        <taxon>Roseobacteraceae</taxon>
        <taxon>Tropicimonas</taxon>
    </lineage>
</organism>
<evidence type="ECO:0000313" key="2">
    <source>
        <dbReference type="EMBL" id="SFC51607.1"/>
    </source>
</evidence>
<gene>
    <name evidence="2" type="ORF">SAMN04488094_105252</name>
</gene>
<sequence>MRLTIQHRTTYTYTRPVTFALQQLRLTPKQGIGQRVLTWQTLVEGGQKELEYDDHNRNHVMLVSYGGEGHKIVVICQGTVETSDNNGVVGHQAGFAPLWYFRRQTPLTKQGMGIRSLVKGLSAEVEDPIARCHALSARVLEAIDYKTGHTDARTTAEEALAQGAGVCQDHAHVFIAAARQLGFPARYVSGYLLLEGQQSQEAAHAWAEVYFDSLGWVGFDVPNSICPDDRYVRVATGLDYSEAAPISGLHTGEPEGEAIDVDIQVQQ</sequence>
<dbReference type="EMBL" id="FOLG01000005">
    <property type="protein sequence ID" value="SFC51607.1"/>
    <property type="molecule type" value="Genomic_DNA"/>
</dbReference>
<dbReference type="Gene3D" id="3.10.620.30">
    <property type="match status" value="1"/>
</dbReference>
<dbReference type="OrthoDB" id="9804023at2"/>
<accession>A0A1I1JSJ1</accession>
<proteinExistence type="predicted"/>
<dbReference type="Pfam" id="PF01841">
    <property type="entry name" value="Transglut_core"/>
    <property type="match status" value="1"/>
</dbReference>
<dbReference type="InterPro" id="IPR002931">
    <property type="entry name" value="Transglutaminase-like"/>
</dbReference>
<feature type="domain" description="Transglutaminase-like" evidence="1">
    <location>
        <begin position="159"/>
        <end position="223"/>
    </location>
</feature>
<dbReference type="SMART" id="SM00460">
    <property type="entry name" value="TGc"/>
    <property type="match status" value="1"/>
</dbReference>
<dbReference type="SUPFAM" id="SSF54001">
    <property type="entry name" value="Cysteine proteinases"/>
    <property type="match status" value="1"/>
</dbReference>
<dbReference type="GO" id="GO:0008233">
    <property type="term" value="F:peptidase activity"/>
    <property type="evidence" value="ECO:0007669"/>
    <property type="project" value="UniProtKB-KW"/>
</dbReference>
<dbReference type="Proteomes" id="UP000198728">
    <property type="component" value="Unassembled WGS sequence"/>
</dbReference>
<protein>
    <submittedName>
        <fullName evidence="2">Transglutaminase-like enzyme, putative cysteine protease</fullName>
    </submittedName>
</protein>
<dbReference type="AlphaFoldDB" id="A0A1I1JSJ1"/>
<dbReference type="RefSeq" id="WP_093360800.1">
    <property type="nucleotide sequence ID" value="NZ_FOLG01000005.1"/>
</dbReference>
<dbReference type="InterPro" id="IPR013589">
    <property type="entry name" value="Bac_transglu_N"/>
</dbReference>
<dbReference type="InterPro" id="IPR038765">
    <property type="entry name" value="Papain-like_cys_pep_sf"/>
</dbReference>
<keyword evidence="2" id="KW-0378">Hydrolase</keyword>
<evidence type="ECO:0000313" key="3">
    <source>
        <dbReference type="Proteomes" id="UP000198728"/>
    </source>
</evidence>
<name>A0A1I1JSJ1_9RHOB</name>
<keyword evidence="3" id="KW-1185">Reference proteome</keyword>
<keyword evidence="2" id="KW-0645">Protease</keyword>
<dbReference type="PANTHER" id="PTHR33490:SF6">
    <property type="entry name" value="SLL1049 PROTEIN"/>
    <property type="match status" value="1"/>
</dbReference>
<dbReference type="PANTHER" id="PTHR33490">
    <property type="entry name" value="BLR5614 PROTEIN-RELATED"/>
    <property type="match status" value="1"/>
</dbReference>
<evidence type="ECO:0000259" key="1">
    <source>
        <dbReference type="SMART" id="SM00460"/>
    </source>
</evidence>
<dbReference type="GO" id="GO:0006508">
    <property type="term" value="P:proteolysis"/>
    <property type="evidence" value="ECO:0007669"/>
    <property type="project" value="UniProtKB-KW"/>
</dbReference>
<reference evidence="2 3" key="1">
    <citation type="submission" date="2016-10" db="EMBL/GenBank/DDBJ databases">
        <authorList>
            <person name="de Groot N.N."/>
        </authorList>
    </citation>
    <scope>NUCLEOTIDE SEQUENCE [LARGE SCALE GENOMIC DNA]</scope>
    <source>
        <strain evidence="2 3">DSM 19548</strain>
    </source>
</reference>